<feature type="binding site" evidence="3">
    <location>
        <position position="178"/>
    </location>
    <ligand>
        <name>Zn(2+)</name>
        <dbReference type="ChEBI" id="CHEBI:29105"/>
    </ligand>
</feature>
<dbReference type="GO" id="GO:0004476">
    <property type="term" value="F:mannose-6-phosphate isomerase activity"/>
    <property type="evidence" value="ECO:0007669"/>
    <property type="project" value="InterPro"/>
</dbReference>
<proteinExistence type="predicted"/>
<dbReference type="RefSeq" id="WP_161977516.1">
    <property type="nucleotide sequence ID" value="NZ_BIFS01000001.1"/>
</dbReference>
<evidence type="ECO:0000256" key="1">
    <source>
        <dbReference type="ARBA" id="ARBA00022723"/>
    </source>
</evidence>
<feature type="binding site" evidence="3">
    <location>
        <position position="102"/>
    </location>
    <ligand>
        <name>Zn(2+)</name>
        <dbReference type="ChEBI" id="CHEBI:29105"/>
    </ligand>
</feature>
<keyword evidence="6" id="KW-0413">Isomerase</keyword>
<dbReference type="Proteomes" id="UP000287188">
    <property type="component" value="Unassembled WGS sequence"/>
</dbReference>
<evidence type="ECO:0000256" key="2">
    <source>
        <dbReference type="ARBA" id="ARBA00022833"/>
    </source>
</evidence>
<organism evidence="6 7">
    <name type="scientific">Dictyobacter kobayashii</name>
    <dbReference type="NCBI Taxonomy" id="2014872"/>
    <lineage>
        <taxon>Bacteria</taxon>
        <taxon>Bacillati</taxon>
        <taxon>Chloroflexota</taxon>
        <taxon>Ktedonobacteria</taxon>
        <taxon>Ktedonobacterales</taxon>
        <taxon>Dictyobacteraceae</taxon>
        <taxon>Dictyobacter</taxon>
    </lineage>
</organism>
<feature type="domain" description="Phosphomannose isomerase type I catalytic" evidence="5">
    <location>
        <begin position="8"/>
        <end position="109"/>
    </location>
</feature>
<feature type="binding site" evidence="3">
    <location>
        <position position="120"/>
    </location>
    <ligand>
        <name>Zn(2+)</name>
        <dbReference type="ChEBI" id="CHEBI:29105"/>
    </ligand>
</feature>
<dbReference type="PANTHER" id="PTHR42742:SF3">
    <property type="entry name" value="FRUCTOKINASE"/>
    <property type="match status" value="1"/>
</dbReference>
<evidence type="ECO:0000256" key="4">
    <source>
        <dbReference type="PIRSR" id="PIRSR036894-2"/>
    </source>
</evidence>
<evidence type="ECO:0000259" key="5">
    <source>
        <dbReference type="Pfam" id="PF20511"/>
    </source>
</evidence>
<sequence>MSHIYPIRLRSSLHETIWGGRRLERDNWKTLPLDDSLIGESWETEVSNVVLNGAYEGKNLAEVVAEAGTSFLGEQAVAIFGQRFPLLAKFIDANAQLSVQVHPDDRYAAEFEGGKLGKTEFWYILSAEPGATIVHGFKAPTDPNAVRKAIEEVQLEDLMHAEPVEAGDIVLVPAGTVHAIGSGIMLYELQEYSDVTYRMYDYGRLTAAGTPRELHIERSLDVSHYTSSQQIKTRPVSLATTPDYEERCLVACPYFLTRELRLKGGVKEGKTEGSCIILTSLGAEISIAYGEQLAHSETLSRGQTLVLPASLGSIVLKERVHCSSHMYPQPMIQPGKPGRPRIPRVLFRALFP</sequence>
<comment type="cofactor">
    <cofactor evidence="3">
        <name>Zn(2+)</name>
        <dbReference type="ChEBI" id="CHEBI:29105"/>
    </cofactor>
    <text evidence="3">Binds 1 zinc ion per subunit.</text>
</comment>
<protein>
    <submittedName>
        <fullName evidence="6">Mannose-6-phosphate isomerase</fullName>
    </submittedName>
</protein>
<keyword evidence="2 3" id="KW-0862">Zinc</keyword>
<dbReference type="PIRSF" id="PIRSF036894">
    <property type="entry name" value="PMI_Firm_short"/>
    <property type="match status" value="1"/>
</dbReference>
<feature type="active site" evidence="4">
    <location>
        <position position="198"/>
    </location>
</feature>
<dbReference type="PANTHER" id="PTHR42742">
    <property type="entry name" value="TRANSCRIPTIONAL REPRESSOR MPRA"/>
    <property type="match status" value="1"/>
</dbReference>
<dbReference type="InterPro" id="IPR014710">
    <property type="entry name" value="RmlC-like_jellyroll"/>
</dbReference>
<dbReference type="Gene3D" id="2.60.120.10">
    <property type="entry name" value="Jelly Rolls"/>
    <property type="match status" value="2"/>
</dbReference>
<dbReference type="GO" id="GO:0005975">
    <property type="term" value="P:carbohydrate metabolic process"/>
    <property type="evidence" value="ECO:0007669"/>
    <property type="project" value="InterPro"/>
</dbReference>
<dbReference type="InterPro" id="IPR014628">
    <property type="entry name" value="Man6P_isomerase_Firm_short"/>
</dbReference>
<keyword evidence="7" id="KW-1185">Reference proteome</keyword>
<gene>
    <name evidence="6" type="ORF">KDK_42520</name>
</gene>
<dbReference type="InterPro" id="IPR011051">
    <property type="entry name" value="RmlC_Cupin_sf"/>
</dbReference>
<dbReference type="SUPFAM" id="SSF51182">
    <property type="entry name" value="RmlC-like cupins"/>
    <property type="match status" value="1"/>
</dbReference>
<dbReference type="EMBL" id="BIFS01000001">
    <property type="protein sequence ID" value="GCE20452.1"/>
    <property type="molecule type" value="Genomic_DNA"/>
</dbReference>
<reference evidence="7" key="1">
    <citation type="submission" date="2018-12" db="EMBL/GenBank/DDBJ databases">
        <title>Tengunoibacter tsumagoiensis gen. nov., sp. nov., Dictyobacter kobayashii sp. nov., D. alpinus sp. nov., and D. joshuensis sp. nov. and description of Dictyobacteraceae fam. nov. within the order Ktedonobacterales isolated from Tengu-no-mugimeshi.</title>
        <authorList>
            <person name="Wang C.M."/>
            <person name="Zheng Y."/>
            <person name="Sakai Y."/>
            <person name="Toyoda A."/>
            <person name="Minakuchi Y."/>
            <person name="Abe K."/>
            <person name="Yokota A."/>
            <person name="Yabe S."/>
        </authorList>
    </citation>
    <scope>NUCLEOTIDE SEQUENCE [LARGE SCALE GENOMIC DNA]</scope>
    <source>
        <strain evidence="7">Uno11</strain>
    </source>
</reference>
<dbReference type="InterPro" id="IPR051804">
    <property type="entry name" value="Carb_Metab_Reg_Kinase/Isom"/>
</dbReference>
<accession>A0A402AMZ1</accession>
<dbReference type="InterPro" id="IPR046457">
    <property type="entry name" value="PMI_typeI_cat"/>
</dbReference>
<evidence type="ECO:0000313" key="6">
    <source>
        <dbReference type="EMBL" id="GCE20452.1"/>
    </source>
</evidence>
<name>A0A402AMZ1_9CHLR</name>
<evidence type="ECO:0000313" key="7">
    <source>
        <dbReference type="Proteomes" id="UP000287188"/>
    </source>
</evidence>
<evidence type="ECO:0000256" key="3">
    <source>
        <dbReference type="PIRSR" id="PIRSR036894-1"/>
    </source>
</evidence>
<comment type="caution">
    <text evidence="6">The sequence shown here is derived from an EMBL/GenBank/DDBJ whole genome shotgun (WGS) entry which is preliminary data.</text>
</comment>
<dbReference type="AlphaFoldDB" id="A0A402AMZ1"/>
<dbReference type="GO" id="GO:0008270">
    <property type="term" value="F:zinc ion binding"/>
    <property type="evidence" value="ECO:0007669"/>
    <property type="project" value="InterPro"/>
</dbReference>
<keyword evidence="1 3" id="KW-0479">Metal-binding</keyword>
<dbReference type="CDD" id="cd07010">
    <property type="entry name" value="cupin_PMI_type_I_N_bac"/>
    <property type="match status" value="1"/>
</dbReference>
<dbReference type="Pfam" id="PF20511">
    <property type="entry name" value="PMI_typeI_cat"/>
    <property type="match status" value="1"/>
</dbReference>